<evidence type="ECO:0000313" key="1">
    <source>
        <dbReference type="EMBL" id="PJJ30562.1"/>
    </source>
</evidence>
<comment type="caution">
    <text evidence="1">The sequence shown here is derived from an EMBL/GenBank/DDBJ whole genome shotgun (WGS) entry which is preliminary data.</text>
</comment>
<dbReference type="AlphaFoldDB" id="A0A2M8ZAT8"/>
<gene>
    <name evidence="1" type="ORF">H171_4169</name>
</gene>
<accession>A0A2M8ZAT8</accession>
<reference evidence="1 2" key="1">
    <citation type="submission" date="2017-11" db="EMBL/GenBank/DDBJ databases">
        <title>Understudied soil microbes with underappreciated capabilities: Untangling the Clostridium saccharolyticum group.</title>
        <authorList>
            <person name="Leschine S."/>
        </authorList>
    </citation>
    <scope>NUCLEOTIDE SEQUENCE [LARGE SCALE GENOMIC DNA]</scope>
    <source>
        <strain evidence="1 2">18A</strain>
    </source>
</reference>
<dbReference type="Proteomes" id="UP000231092">
    <property type="component" value="Unassembled WGS sequence"/>
</dbReference>
<protein>
    <submittedName>
        <fullName evidence="1">Uncharacterized protein</fullName>
    </submittedName>
</protein>
<dbReference type="OrthoDB" id="2085901at2"/>
<dbReference type="EMBL" id="PGET01000001">
    <property type="protein sequence ID" value="PJJ30562.1"/>
    <property type="molecule type" value="Genomic_DNA"/>
</dbReference>
<sequence length="55" mass="6114">MAKVKEVKRGNTTFIFHDDYCKATTTEEAKAISKQIAKIVFPALRAAYLHKDGTG</sequence>
<name>A0A2M8ZAT8_9FIRM</name>
<proteinExistence type="predicted"/>
<dbReference type="RefSeq" id="WP_157803200.1">
    <property type="nucleotide sequence ID" value="NZ_PGET01000001.1"/>
</dbReference>
<organism evidence="1 2">
    <name type="scientific">[Clostridium] celerecrescens 18A</name>
    <dbReference type="NCBI Taxonomy" id="1286362"/>
    <lineage>
        <taxon>Bacteria</taxon>
        <taxon>Bacillati</taxon>
        <taxon>Bacillota</taxon>
        <taxon>Clostridia</taxon>
        <taxon>Lachnospirales</taxon>
        <taxon>Lachnospiraceae</taxon>
        <taxon>Lacrimispora</taxon>
    </lineage>
</organism>
<evidence type="ECO:0000313" key="2">
    <source>
        <dbReference type="Proteomes" id="UP000231092"/>
    </source>
</evidence>